<gene>
    <name evidence="2" type="ORF">g.39705</name>
</gene>
<dbReference type="SUPFAM" id="SSF52402">
    <property type="entry name" value="Adenine nucleotide alpha hydrolases-like"/>
    <property type="match status" value="1"/>
</dbReference>
<dbReference type="PANTHER" id="PTHR31964:SF113">
    <property type="entry name" value="USPA DOMAIN-CONTAINING PROTEIN"/>
    <property type="match status" value="1"/>
</dbReference>
<dbReference type="InterPro" id="IPR006016">
    <property type="entry name" value="UspA"/>
</dbReference>
<dbReference type="Gene3D" id="3.40.50.620">
    <property type="entry name" value="HUPs"/>
    <property type="match status" value="1"/>
</dbReference>
<reference evidence="2" key="1">
    <citation type="submission" date="2015-08" db="EMBL/GenBank/DDBJ databases">
        <authorList>
            <person name="Babu N.S."/>
            <person name="Beckwith C.J."/>
            <person name="Beseler K.G."/>
            <person name="Brison A."/>
            <person name="Carone J.V."/>
            <person name="Caskin T.P."/>
            <person name="Diamond M."/>
            <person name="Durham M.E."/>
            <person name="Foxe J.M."/>
            <person name="Go M."/>
            <person name="Henderson B.A."/>
            <person name="Jones I.B."/>
            <person name="McGettigan J.A."/>
            <person name="Micheletti S.J."/>
            <person name="Nasrallah M.E."/>
            <person name="Ortiz D."/>
            <person name="Piller C.R."/>
            <person name="Privatt S.R."/>
            <person name="Schneider S.L."/>
            <person name="Sharp S."/>
            <person name="Smith T.C."/>
            <person name="Stanton J.D."/>
            <person name="Ullery H.E."/>
            <person name="Wilson R.J."/>
            <person name="Serrano M.G."/>
            <person name="Buck G."/>
            <person name="Lee V."/>
            <person name="Wang Y."/>
            <person name="Carvalho R."/>
            <person name="Voegtly L."/>
            <person name="Shi R."/>
            <person name="Duckworth R."/>
            <person name="Johnson A."/>
            <person name="Loviza R."/>
            <person name="Walstead R."/>
            <person name="Shah Z."/>
            <person name="Kiflezghi M."/>
            <person name="Wade K."/>
            <person name="Ball S.L."/>
            <person name="Bradley K.W."/>
            <person name="Asai D.J."/>
            <person name="Bowman C.A."/>
            <person name="Russell D.A."/>
            <person name="Pope W.H."/>
            <person name="Jacobs-Sera D."/>
            <person name="Hendrix R.W."/>
            <person name="Hatfull G.F."/>
        </authorList>
    </citation>
    <scope>NUCLEOTIDE SEQUENCE</scope>
</reference>
<dbReference type="InterPro" id="IPR014729">
    <property type="entry name" value="Rossmann-like_a/b/a_fold"/>
</dbReference>
<feature type="domain" description="UspA" evidence="1">
    <location>
        <begin position="9"/>
        <end position="162"/>
    </location>
</feature>
<dbReference type="Pfam" id="PF00582">
    <property type="entry name" value="Usp"/>
    <property type="match status" value="1"/>
</dbReference>
<dbReference type="CDD" id="cd23659">
    <property type="entry name" value="USP_At3g01520-like"/>
    <property type="match status" value="1"/>
</dbReference>
<name>A0A1D2A677_AUXPR</name>
<organism evidence="2">
    <name type="scientific">Auxenochlorella protothecoides</name>
    <name type="common">Green microalga</name>
    <name type="synonym">Chlorella protothecoides</name>
    <dbReference type="NCBI Taxonomy" id="3075"/>
    <lineage>
        <taxon>Eukaryota</taxon>
        <taxon>Viridiplantae</taxon>
        <taxon>Chlorophyta</taxon>
        <taxon>core chlorophytes</taxon>
        <taxon>Trebouxiophyceae</taxon>
        <taxon>Chlorellales</taxon>
        <taxon>Chlorellaceae</taxon>
        <taxon>Auxenochlorella</taxon>
    </lineage>
</organism>
<proteinExistence type="predicted"/>
<accession>A0A1D2A677</accession>
<dbReference type="PRINTS" id="PR01438">
    <property type="entry name" value="UNVRSLSTRESS"/>
</dbReference>
<sequence>MPGSGRVYVIGVDSTKASVDRLKKTLANFVNPGDHVHIAAVIPDPATEKTTEVGVAGSLGSGYTEPESGADKLKRRVKEVEDNFTTLYAPVLEETGIHYEVAVLLTPSKTKAIGEVLVSYAEKVHASAIVMGKSDRSALQELFIGSVAKVILKSATVPVIIIN</sequence>
<dbReference type="PANTHER" id="PTHR31964">
    <property type="entry name" value="ADENINE NUCLEOTIDE ALPHA HYDROLASES-LIKE SUPERFAMILY PROTEIN"/>
    <property type="match status" value="1"/>
</dbReference>
<protein>
    <recommendedName>
        <fullName evidence="1">UspA domain-containing protein</fullName>
    </recommendedName>
</protein>
<dbReference type="EMBL" id="GDKF01003925">
    <property type="protein sequence ID" value="JAT74697.1"/>
    <property type="molecule type" value="Transcribed_RNA"/>
</dbReference>
<evidence type="ECO:0000313" key="2">
    <source>
        <dbReference type="EMBL" id="JAT74697.1"/>
    </source>
</evidence>
<dbReference type="AlphaFoldDB" id="A0A1D2A677"/>
<evidence type="ECO:0000259" key="1">
    <source>
        <dbReference type="Pfam" id="PF00582"/>
    </source>
</evidence>
<dbReference type="InterPro" id="IPR006015">
    <property type="entry name" value="Universal_stress_UspA"/>
</dbReference>